<evidence type="ECO:0000259" key="5">
    <source>
        <dbReference type="PROSITE" id="PS51767"/>
    </source>
</evidence>
<reference evidence="6" key="1">
    <citation type="submission" date="2022-07" db="EMBL/GenBank/DDBJ databases">
        <authorList>
            <person name="Macas J."/>
            <person name="Novak P."/>
            <person name="Neumann P."/>
        </authorList>
    </citation>
    <scope>NUCLEOTIDE SEQUENCE</scope>
</reference>
<proteinExistence type="inferred from homology"/>
<feature type="domain" description="Peptidase A1" evidence="5">
    <location>
        <begin position="90"/>
        <end position="388"/>
    </location>
</feature>
<accession>A0AAV0CRH4</accession>
<dbReference type="InterPro" id="IPR021109">
    <property type="entry name" value="Peptidase_aspartic_dom_sf"/>
</dbReference>
<feature type="chain" id="PRO_5043583612" description="Peptidase A1 domain-containing protein" evidence="4">
    <location>
        <begin position="18"/>
        <end position="388"/>
    </location>
</feature>
<comment type="caution">
    <text evidence="6">The sequence shown here is derived from an EMBL/GenBank/DDBJ whole genome shotgun (WGS) entry which is preliminary data.</text>
</comment>
<evidence type="ECO:0000256" key="2">
    <source>
        <dbReference type="PIRSR" id="PIRSR601461-1"/>
    </source>
</evidence>
<sequence length="388" mass="42234">MAIFIFLLAAAAIYTSALSSSSSSSSSGVFEIHDRFSSDIVDALGNHGLPKKGGLDYFSYMAALDSKRLQSSPALTLSSGDASFQISSIHYARVYVGTPPLPFIVALDTGSSLFWLPCNCSVCLRNITLDSPQPDLPQITNLNIYHSDKSSTYKIIGCPTSNNGCPYEVLYLDGSSATGVLISDILHLTTYDKQHQHIQAAVTFGCASNVTGLFLGVSAFNGLLGLGPGTGPDDMDALSILAAQGIVGNSFSLCFQPRGKGRLIFGDKGTPNQRETPFDLNTQNEGYNIMIEEIVVNKNITKTVDLTVLFDSGTSFTVLSDPAYTFITENFNSLIKEPRSQQTFLRYFEYCYDLSPNKTSHWTPRLSLIMKGGHKFDVLFPTFKSYQV</sequence>
<dbReference type="Gene3D" id="2.40.70.10">
    <property type="entry name" value="Acid Proteases"/>
    <property type="match status" value="2"/>
</dbReference>
<dbReference type="GO" id="GO:0006508">
    <property type="term" value="P:proteolysis"/>
    <property type="evidence" value="ECO:0007669"/>
    <property type="project" value="UniProtKB-KW"/>
</dbReference>
<dbReference type="PROSITE" id="PS00141">
    <property type="entry name" value="ASP_PROTEASE"/>
    <property type="match status" value="1"/>
</dbReference>
<dbReference type="InterPro" id="IPR001969">
    <property type="entry name" value="Aspartic_peptidase_AS"/>
</dbReference>
<keyword evidence="4" id="KW-0732">Signal</keyword>
<evidence type="ECO:0000313" key="7">
    <source>
        <dbReference type="Proteomes" id="UP001152523"/>
    </source>
</evidence>
<dbReference type="Pfam" id="PF14543">
    <property type="entry name" value="TAXi_N"/>
    <property type="match status" value="1"/>
</dbReference>
<dbReference type="PROSITE" id="PS51767">
    <property type="entry name" value="PEPTIDASE_A1"/>
    <property type="match status" value="1"/>
</dbReference>
<feature type="non-terminal residue" evidence="6">
    <location>
        <position position="388"/>
    </location>
</feature>
<keyword evidence="3" id="KW-0064">Aspartyl protease</keyword>
<protein>
    <recommendedName>
        <fullName evidence="5">Peptidase A1 domain-containing protein</fullName>
    </recommendedName>
</protein>
<dbReference type="PRINTS" id="PR00792">
    <property type="entry name" value="PEPSIN"/>
</dbReference>
<feature type="signal peptide" evidence="4">
    <location>
        <begin position="1"/>
        <end position="17"/>
    </location>
</feature>
<dbReference type="InterPro" id="IPR033121">
    <property type="entry name" value="PEPTIDASE_A1"/>
</dbReference>
<comment type="similarity">
    <text evidence="1 3">Belongs to the peptidase A1 family.</text>
</comment>
<dbReference type="AlphaFoldDB" id="A0AAV0CRH4"/>
<feature type="active site" evidence="2">
    <location>
        <position position="108"/>
    </location>
</feature>
<evidence type="ECO:0000256" key="1">
    <source>
        <dbReference type="ARBA" id="ARBA00007447"/>
    </source>
</evidence>
<dbReference type="Proteomes" id="UP001152523">
    <property type="component" value="Unassembled WGS sequence"/>
</dbReference>
<evidence type="ECO:0000313" key="6">
    <source>
        <dbReference type="EMBL" id="CAH9083827.1"/>
    </source>
</evidence>
<dbReference type="EMBL" id="CAMAPF010000045">
    <property type="protein sequence ID" value="CAH9083827.1"/>
    <property type="molecule type" value="Genomic_DNA"/>
</dbReference>
<evidence type="ECO:0000256" key="3">
    <source>
        <dbReference type="RuleBase" id="RU000454"/>
    </source>
</evidence>
<dbReference type="GO" id="GO:0004190">
    <property type="term" value="F:aspartic-type endopeptidase activity"/>
    <property type="evidence" value="ECO:0007669"/>
    <property type="project" value="UniProtKB-KW"/>
</dbReference>
<keyword evidence="7" id="KW-1185">Reference proteome</keyword>
<dbReference type="Pfam" id="PF14541">
    <property type="entry name" value="TAXi_C"/>
    <property type="match status" value="1"/>
</dbReference>
<dbReference type="SUPFAM" id="SSF50630">
    <property type="entry name" value="Acid proteases"/>
    <property type="match status" value="1"/>
</dbReference>
<keyword evidence="3" id="KW-0645">Protease</keyword>
<evidence type="ECO:0000256" key="4">
    <source>
        <dbReference type="SAM" id="SignalP"/>
    </source>
</evidence>
<dbReference type="InterPro" id="IPR032799">
    <property type="entry name" value="TAXi_C"/>
</dbReference>
<keyword evidence="3" id="KW-0378">Hydrolase</keyword>
<dbReference type="InterPro" id="IPR001461">
    <property type="entry name" value="Aspartic_peptidase_A1"/>
</dbReference>
<organism evidence="6 7">
    <name type="scientific">Cuscuta epithymum</name>
    <dbReference type="NCBI Taxonomy" id="186058"/>
    <lineage>
        <taxon>Eukaryota</taxon>
        <taxon>Viridiplantae</taxon>
        <taxon>Streptophyta</taxon>
        <taxon>Embryophyta</taxon>
        <taxon>Tracheophyta</taxon>
        <taxon>Spermatophyta</taxon>
        <taxon>Magnoliopsida</taxon>
        <taxon>eudicotyledons</taxon>
        <taxon>Gunneridae</taxon>
        <taxon>Pentapetalae</taxon>
        <taxon>asterids</taxon>
        <taxon>lamiids</taxon>
        <taxon>Solanales</taxon>
        <taxon>Convolvulaceae</taxon>
        <taxon>Cuscuteae</taxon>
        <taxon>Cuscuta</taxon>
        <taxon>Cuscuta subgen. Cuscuta</taxon>
    </lineage>
</organism>
<gene>
    <name evidence="6" type="ORF">CEPIT_LOCUS8695</name>
</gene>
<dbReference type="PANTHER" id="PTHR13683">
    <property type="entry name" value="ASPARTYL PROTEASES"/>
    <property type="match status" value="1"/>
</dbReference>
<name>A0AAV0CRH4_9ASTE</name>
<dbReference type="InterPro" id="IPR032861">
    <property type="entry name" value="TAXi_N"/>
</dbReference>
<feature type="active site" evidence="2">
    <location>
        <position position="311"/>
    </location>
</feature>
<dbReference type="PANTHER" id="PTHR13683:SF826">
    <property type="entry name" value="ASPARTYL PROTEASE FAMILY PROTEIN 1"/>
    <property type="match status" value="1"/>
</dbReference>